<dbReference type="eggNOG" id="ENOG502S2TT">
    <property type="taxonomic scope" value="Eukaryota"/>
</dbReference>
<dbReference type="EMBL" id="CAEY01001367">
    <property type="status" value="NOT_ANNOTATED_CDS"/>
    <property type="molecule type" value="Genomic_DNA"/>
</dbReference>
<evidence type="ECO:0000256" key="1">
    <source>
        <dbReference type="ARBA" id="ARBA00007865"/>
    </source>
</evidence>
<feature type="transmembrane region" description="Helical" evidence="2">
    <location>
        <begin position="269"/>
        <end position="287"/>
    </location>
</feature>
<dbReference type="Pfam" id="PF04199">
    <property type="entry name" value="Cyclase"/>
    <property type="match status" value="1"/>
</dbReference>
<dbReference type="OMA" id="IYWDDNG"/>
<dbReference type="EnsemblMetazoa" id="tetur04g05910.1">
    <property type="protein sequence ID" value="tetur04g05910.1"/>
    <property type="gene ID" value="tetur04g05910"/>
</dbReference>
<evidence type="ECO:0000256" key="2">
    <source>
        <dbReference type="SAM" id="Phobius"/>
    </source>
</evidence>
<dbReference type="OrthoDB" id="7108654at2759"/>
<dbReference type="AlphaFoldDB" id="T1K2Q4"/>
<dbReference type="GO" id="GO:0019441">
    <property type="term" value="P:L-tryptophan catabolic process to kynurenine"/>
    <property type="evidence" value="ECO:0007669"/>
    <property type="project" value="InterPro"/>
</dbReference>
<protein>
    <recommendedName>
        <fullName evidence="6">Cyclase</fullName>
    </recommendedName>
</protein>
<feature type="signal peptide" evidence="3">
    <location>
        <begin position="1"/>
        <end position="19"/>
    </location>
</feature>
<organism evidence="4 5">
    <name type="scientific">Tetranychus urticae</name>
    <name type="common">Two-spotted spider mite</name>
    <dbReference type="NCBI Taxonomy" id="32264"/>
    <lineage>
        <taxon>Eukaryota</taxon>
        <taxon>Metazoa</taxon>
        <taxon>Ecdysozoa</taxon>
        <taxon>Arthropoda</taxon>
        <taxon>Chelicerata</taxon>
        <taxon>Arachnida</taxon>
        <taxon>Acari</taxon>
        <taxon>Acariformes</taxon>
        <taxon>Trombidiformes</taxon>
        <taxon>Prostigmata</taxon>
        <taxon>Eleutherengona</taxon>
        <taxon>Raphignathae</taxon>
        <taxon>Tetranychoidea</taxon>
        <taxon>Tetranychidae</taxon>
        <taxon>Tetranychus</taxon>
    </lineage>
</organism>
<reference evidence="5" key="1">
    <citation type="submission" date="2011-08" db="EMBL/GenBank/DDBJ databases">
        <authorList>
            <person name="Rombauts S."/>
        </authorList>
    </citation>
    <scope>NUCLEOTIDE SEQUENCE</scope>
    <source>
        <strain evidence="5">London</strain>
    </source>
</reference>
<keyword evidence="3" id="KW-0732">Signal</keyword>
<evidence type="ECO:0000313" key="4">
    <source>
        <dbReference type="EnsemblMetazoa" id="tetur04g05910.1"/>
    </source>
</evidence>
<dbReference type="GO" id="GO:0004061">
    <property type="term" value="F:arylformamidase activity"/>
    <property type="evidence" value="ECO:0007669"/>
    <property type="project" value="InterPro"/>
</dbReference>
<evidence type="ECO:0000313" key="5">
    <source>
        <dbReference type="Proteomes" id="UP000015104"/>
    </source>
</evidence>
<accession>T1K2Q4</accession>
<keyword evidence="2" id="KW-1133">Transmembrane helix</keyword>
<keyword evidence="2" id="KW-0472">Membrane</keyword>
<dbReference type="Proteomes" id="UP000015104">
    <property type="component" value="Unassembled WGS sequence"/>
</dbReference>
<dbReference type="STRING" id="32264.T1K2Q4"/>
<reference evidence="4" key="2">
    <citation type="submission" date="2015-06" db="UniProtKB">
        <authorList>
            <consortium name="EnsemblMetazoa"/>
        </authorList>
    </citation>
    <scope>IDENTIFICATION</scope>
</reference>
<proteinExistence type="inferred from homology"/>
<keyword evidence="5" id="KW-1185">Reference proteome</keyword>
<comment type="similarity">
    <text evidence="1">Belongs to the Cyclase 1 superfamily.</text>
</comment>
<feature type="chain" id="PRO_5004590994" description="Cyclase" evidence="3">
    <location>
        <begin position="20"/>
        <end position="289"/>
    </location>
</feature>
<evidence type="ECO:0000256" key="3">
    <source>
        <dbReference type="SAM" id="SignalP"/>
    </source>
</evidence>
<dbReference type="InterPro" id="IPR037175">
    <property type="entry name" value="KFase_sf"/>
</dbReference>
<dbReference type="HOGENOM" id="CLU_030671_2_0_1"/>
<evidence type="ECO:0008006" key="6">
    <source>
        <dbReference type="Google" id="ProtNLM"/>
    </source>
</evidence>
<sequence length="289" mass="32115">MYSIIFILLIASLTKFSQESSNDLGEILDLTYPVNNITLDWAGDKFTMNITSGLAKIDNTSYWYQIDTFWTPTHLGTHLDAPCHFGKDKWGVSDIPIERLYQRPGYLMDISNKVGSNNNYVVTGDDVSDWIEAIGDLKPGAVILIRTGWSKHWPNRQRYFGIKNVGGSFNFPGISTDAVKMLIKRGVDLYGIGIEGPSVDNGPSKDFSTHSLLSEHNIYGLENIGPAIKQLPKKGFLITSLPIKIDAASGSPVRIVAHLTNAKLSMYSFESYVIVISIITISIIFYLRS</sequence>
<gene>
    <name evidence="4" type="primary">107359728</name>
</gene>
<dbReference type="InterPro" id="IPR007325">
    <property type="entry name" value="KFase/CYL"/>
</dbReference>
<dbReference type="PANTHER" id="PTHR43564:SF2">
    <property type="entry name" value="BLR6059 PROTEIN"/>
    <property type="match status" value="1"/>
</dbReference>
<dbReference type="PANTHER" id="PTHR43564">
    <property type="entry name" value="KYNURENINE FORMAMIDASE-LIKE PROTEIN"/>
    <property type="match status" value="1"/>
</dbReference>
<name>T1K2Q4_TETUR</name>
<keyword evidence="2" id="KW-0812">Transmembrane</keyword>
<dbReference type="SUPFAM" id="SSF102198">
    <property type="entry name" value="Putative cyclase"/>
    <property type="match status" value="1"/>
</dbReference>
<dbReference type="KEGG" id="tut:107359728"/>
<dbReference type="Gene3D" id="3.50.30.50">
    <property type="entry name" value="Putative cyclase"/>
    <property type="match status" value="1"/>
</dbReference>